<dbReference type="Pfam" id="PF00264">
    <property type="entry name" value="Tyrosinase"/>
    <property type="match status" value="1"/>
</dbReference>
<keyword evidence="4" id="KW-0479">Metal-binding</keyword>
<gene>
    <name evidence="14" type="ORF">BDV95DRAFT_551756</name>
</gene>
<keyword evidence="5" id="KW-0560">Oxidoreductase</keyword>
<keyword evidence="6" id="KW-0186">Copper</keyword>
<evidence type="ECO:0000313" key="15">
    <source>
        <dbReference type="Proteomes" id="UP000481861"/>
    </source>
</evidence>
<evidence type="ECO:0000256" key="4">
    <source>
        <dbReference type="ARBA" id="ARBA00022723"/>
    </source>
</evidence>
<evidence type="ECO:0000256" key="10">
    <source>
        <dbReference type="ARBA" id="ARBA00048881"/>
    </source>
</evidence>
<feature type="region of interest" description="Disordered" evidence="11">
    <location>
        <begin position="615"/>
        <end position="638"/>
    </location>
</feature>
<dbReference type="PROSITE" id="PS00498">
    <property type="entry name" value="TYROSINASE_2"/>
    <property type="match status" value="1"/>
</dbReference>
<dbReference type="InterPro" id="IPR008922">
    <property type="entry name" value="Di-copper_centre_dom_sf"/>
</dbReference>
<organism evidence="14 15">
    <name type="scientific">Massariosphaeria phaeospora</name>
    <dbReference type="NCBI Taxonomy" id="100035"/>
    <lineage>
        <taxon>Eukaryota</taxon>
        <taxon>Fungi</taxon>
        <taxon>Dikarya</taxon>
        <taxon>Ascomycota</taxon>
        <taxon>Pezizomycotina</taxon>
        <taxon>Dothideomycetes</taxon>
        <taxon>Pleosporomycetidae</taxon>
        <taxon>Pleosporales</taxon>
        <taxon>Pleosporales incertae sedis</taxon>
        <taxon>Massariosphaeria</taxon>
    </lineage>
</organism>
<dbReference type="PANTHER" id="PTHR11474">
    <property type="entry name" value="TYROSINASE FAMILY MEMBER"/>
    <property type="match status" value="1"/>
</dbReference>
<dbReference type="EMBL" id="JAADJZ010000025">
    <property type="protein sequence ID" value="KAF2866880.1"/>
    <property type="molecule type" value="Genomic_DNA"/>
</dbReference>
<evidence type="ECO:0000313" key="14">
    <source>
        <dbReference type="EMBL" id="KAF2866880.1"/>
    </source>
</evidence>
<dbReference type="InterPro" id="IPR041640">
    <property type="entry name" value="Tyrosinase_C"/>
</dbReference>
<dbReference type="EC" id="1.14.18.1" evidence="3"/>
<evidence type="ECO:0000256" key="6">
    <source>
        <dbReference type="ARBA" id="ARBA00023008"/>
    </source>
</evidence>
<keyword evidence="8" id="KW-0470">Melanin biosynthesis</keyword>
<comment type="catalytic activity">
    <reaction evidence="9">
        <text>2 L-dopa + O2 = 2 L-dopaquinone + 2 H2O</text>
        <dbReference type="Rhea" id="RHEA:34287"/>
        <dbReference type="ChEBI" id="CHEBI:15377"/>
        <dbReference type="ChEBI" id="CHEBI:15379"/>
        <dbReference type="ChEBI" id="CHEBI:57504"/>
        <dbReference type="ChEBI" id="CHEBI:57924"/>
        <dbReference type="EC" id="1.14.18.1"/>
    </reaction>
</comment>
<reference evidence="14 15" key="1">
    <citation type="submission" date="2020-01" db="EMBL/GenBank/DDBJ databases">
        <authorList>
            <consortium name="DOE Joint Genome Institute"/>
            <person name="Haridas S."/>
            <person name="Albert R."/>
            <person name="Binder M."/>
            <person name="Bloem J."/>
            <person name="Labutti K."/>
            <person name="Salamov A."/>
            <person name="Andreopoulos B."/>
            <person name="Baker S.E."/>
            <person name="Barry K."/>
            <person name="Bills G."/>
            <person name="Bluhm B.H."/>
            <person name="Cannon C."/>
            <person name="Castanera R."/>
            <person name="Culley D.E."/>
            <person name="Daum C."/>
            <person name="Ezra D."/>
            <person name="Gonzalez J.B."/>
            <person name="Henrissat B."/>
            <person name="Kuo A."/>
            <person name="Liang C."/>
            <person name="Lipzen A."/>
            <person name="Lutzoni F."/>
            <person name="Magnuson J."/>
            <person name="Mondo S."/>
            <person name="Nolan M."/>
            <person name="Ohm R."/>
            <person name="Pangilinan J."/>
            <person name="Park H.-J.H."/>
            <person name="Ramirez L."/>
            <person name="Alfaro M."/>
            <person name="Sun H."/>
            <person name="Tritt A."/>
            <person name="Yoshinaga Y."/>
            <person name="Zwiers L.-H.L."/>
            <person name="Turgeon B.G."/>
            <person name="Goodwin S.B."/>
            <person name="Spatafora J.W."/>
            <person name="Crous P.W."/>
            <person name="Grigoriev I.V."/>
        </authorList>
    </citation>
    <scope>NUCLEOTIDE SEQUENCE [LARGE SCALE GENOMIC DNA]</scope>
    <source>
        <strain evidence="14 15">CBS 611.86</strain>
    </source>
</reference>
<evidence type="ECO:0000256" key="5">
    <source>
        <dbReference type="ARBA" id="ARBA00023002"/>
    </source>
</evidence>
<dbReference type="InterPro" id="IPR002227">
    <property type="entry name" value="Tyrosinase_Cu-bd"/>
</dbReference>
<feature type="signal peptide" evidence="12">
    <location>
        <begin position="1"/>
        <end position="23"/>
    </location>
</feature>
<feature type="chain" id="PRO_5028839176" description="tyrosinase" evidence="12">
    <location>
        <begin position="24"/>
        <end position="638"/>
    </location>
</feature>
<evidence type="ECO:0000256" key="11">
    <source>
        <dbReference type="SAM" id="MobiDB-lite"/>
    </source>
</evidence>
<evidence type="ECO:0000256" key="1">
    <source>
        <dbReference type="ARBA" id="ARBA00001973"/>
    </source>
</evidence>
<keyword evidence="7" id="KW-0503">Monooxygenase</keyword>
<dbReference type="PANTHER" id="PTHR11474:SF76">
    <property type="entry name" value="SHKT DOMAIN-CONTAINING PROTEIN"/>
    <property type="match status" value="1"/>
</dbReference>
<proteinExistence type="inferred from homology"/>
<dbReference type="OrthoDB" id="6132182at2759"/>
<comment type="catalytic activity">
    <reaction evidence="10">
        <text>L-tyrosine + O2 = L-dopaquinone + H2O</text>
        <dbReference type="Rhea" id="RHEA:18117"/>
        <dbReference type="ChEBI" id="CHEBI:15377"/>
        <dbReference type="ChEBI" id="CHEBI:15379"/>
        <dbReference type="ChEBI" id="CHEBI:57924"/>
        <dbReference type="ChEBI" id="CHEBI:58315"/>
        <dbReference type="EC" id="1.14.18.1"/>
    </reaction>
</comment>
<dbReference type="InterPro" id="IPR050316">
    <property type="entry name" value="Tyrosinase/Hemocyanin"/>
</dbReference>
<dbReference type="GO" id="GO:0046872">
    <property type="term" value="F:metal ion binding"/>
    <property type="evidence" value="ECO:0007669"/>
    <property type="project" value="UniProtKB-KW"/>
</dbReference>
<keyword evidence="15" id="KW-1185">Reference proteome</keyword>
<dbReference type="AlphaFoldDB" id="A0A7C8M196"/>
<dbReference type="GO" id="GO:0042438">
    <property type="term" value="P:melanin biosynthetic process"/>
    <property type="evidence" value="ECO:0007669"/>
    <property type="project" value="UniProtKB-KW"/>
</dbReference>
<dbReference type="Proteomes" id="UP000481861">
    <property type="component" value="Unassembled WGS sequence"/>
</dbReference>
<accession>A0A7C8M196</accession>
<comment type="caution">
    <text evidence="14">The sequence shown here is derived from an EMBL/GenBank/DDBJ whole genome shotgun (WGS) entry which is preliminary data.</text>
</comment>
<evidence type="ECO:0000259" key="13">
    <source>
        <dbReference type="PROSITE" id="PS00498"/>
    </source>
</evidence>
<comment type="similarity">
    <text evidence="2">Belongs to the tyrosinase family.</text>
</comment>
<sequence length="638" mass="71004">MKSILAAVAGFLFSHSFITSSHAVAISAGPSCGISAQDDSYFSVVGVQGAGIYPRQELRELENDSETWNLFIQAFARFQAMDQSEKLSYYQIAGIHGAPFGPWDNVKGEGLTGYCPHVSNLFGTWHRPYLALFEQILHDRAVEIAKEYPEGESRHRAEQAASKVRLPYWDWAIDPPNSTEGVMPASLRRPNATVRFPNGTSGEIPNPLLQYTFHPLHYDDFSALAEFQFKNWETTIRYPLDGYAVHATSRNDELNERIGAQQTNNRDFLYKILTMYQPFNEWSTKANGGKIGNMETLHDGVHNTFGLGHIGIVEVSAFDPVFWFHHCNIDRIMAIFQSRYPDTWVEDAIQRKATYTMPRNASQGPASPLAPFHMNAKGDMWTSTTSRNWTSFGYTYPELATNPSNDSLTLAINNLYKPATQGLNKNNTLATLNLDPNNRTADAVDWMAEVTMPSDIQITYSVRAFLGAPHVDPKNWPTDPNYVGQVASLSSPRMDSDVMVTANIVLTDKLAEKFKAGELKSLKKGDVAAYLKTEFHWRIQQVDLSEIPRTNPPHGLNVTVFCVPVHLPHSETEVPVWTGPFEYKPAIDGNPPDYDALPVPGAGSVNVTKPGEFNETSGGWNATSGGWSWNGTTLEGDE</sequence>
<name>A0A7C8M196_9PLEO</name>
<feature type="domain" description="Tyrosinase copper-binding" evidence="13">
    <location>
        <begin position="319"/>
        <end position="330"/>
    </location>
</feature>
<keyword evidence="12" id="KW-0732">Signal</keyword>
<evidence type="ECO:0000256" key="2">
    <source>
        <dbReference type="ARBA" id="ARBA00009928"/>
    </source>
</evidence>
<evidence type="ECO:0000256" key="8">
    <source>
        <dbReference type="ARBA" id="ARBA00023101"/>
    </source>
</evidence>
<dbReference type="SUPFAM" id="SSF48056">
    <property type="entry name" value="Di-copper centre-containing domain"/>
    <property type="match status" value="1"/>
</dbReference>
<comment type="cofactor">
    <cofactor evidence="1">
        <name>Cu(2+)</name>
        <dbReference type="ChEBI" id="CHEBI:29036"/>
    </cofactor>
</comment>
<evidence type="ECO:0000256" key="3">
    <source>
        <dbReference type="ARBA" id="ARBA00011906"/>
    </source>
</evidence>
<dbReference type="Gene3D" id="1.10.1280.10">
    <property type="entry name" value="Di-copper center containing domain from catechol oxidase"/>
    <property type="match status" value="1"/>
</dbReference>
<protein>
    <recommendedName>
        <fullName evidence="3">tyrosinase</fullName>
        <ecNumber evidence="3">1.14.18.1</ecNumber>
    </recommendedName>
</protein>
<evidence type="ECO:0000256" key="12">
    <source>
        <dbReference type="SAM" id="SignalP"/>
    </source>
</evidence>
<evidence type="ECO:0000256" key="7">
    <source>
        <dbReference type="ARBA" id="ARBA00023033"/>
    </source>
</evidence>
<dbReference type="Pfam" id="PF18132">
    <property type="entry name" value="Tyrosinase_C"/>
    <property type="match status" value="1"/>
</dbReference>
<evidence type="ECO:0000256" key="9">
    <source>
        <dbReference type="ARBA" id="ARBA00048233"/>
    </source>
</evidence>
<dbReference type="GO" id="GO:0004503">
    <property type="term" value="F:tyrosinase activity"/>
    <property type="evidence" value="ECO:0007669"/>
    <property type="project" value="UniProtKB-EC"/>
</dbReference>
<dbReference type="PRINTS" id="PR00092">
    <property type="entry name" value="TYROSINASE"/>
</dbReference>